<evidence type="ECO:0000256" key="11">
    <source>
        <dbReference type="ARBA" id="ARBA00022840"/>
    </source>
</evidence>
<feature type="domain" description="RNase III" evidence="19">
    <location>
        <begin position="1288"/>
        <end position="1450"/>
    </location>
</feature>
<dbReference type="PROSITE" id="PS50142">
    <property type="entry name" value="RNASE_3_2"/>
    <property type="match status" value="2"/>
</dbReference>
<dbReference type="GO" id="GO:0003723">
    <property type="term" value="F:RNA binding"/>
    <property type="evidence" value="ECO:0007669"/>
    <property type="project" value="UniProtKB-UniRule"/>
</dbReference>
<dbReference type="Pfam" id="PF24995">
    <property type="entry name" value="DSRM_2"/>
    <property type="match status" value="1"/>
</dbReference>
<dbReference type="InterPro" id="IPR056755">
    <property type="entry name" value="DSRM_2"/>
</dbReference>
<dbReference type="InterPro" id="IPR036389">
    <property type="entry name" value="RNase_III_sf"/>
</dbReference>
<dbReference type="SMR" id="A0A194VW85"/>
<dbReference type="Pfam" id="PF04851">
    <property type="entry name" value="ResIII"/>
    <property type="match status" value="1"/>
</dbReference>
<comment type="cofactor">
    <cofactor evidence="2">
        <name>Mg(2+)</name>
        <dbReference type="ChEBI" id="CHEBI:18420"/>
    </cofactor>
</comment>
<feature type="domain" description="RNase III" evidence="19">
    <location>
        <begin position="1121"/>
        <end position="1237"/>
    </location>
</feature>
<feature type="domain" description="Helicase C-terminal" evidence="22">
    <location>
        <begin position="469"/>
        <end position="628"/>
    </location>
</feature>
<dbReference type="Pfam" id="PF00271">
    <property type="entry name" value="Helicase_C"/>
    <property type="match status" value="1"/>
</dbReference>
<dbReference type="GO" id="GO:0005524">
    <property type="term" value="F:ATP binding"/>
    <property type="evidence" value="ECO:0007669"/>
    <property type="project" value="UniProtKB-KW"/>
</dbReference>
<dbReference type="Gene3D" id="3.30.160.380">
    <property type="entry name" value="Dicer dimerisation domain"/>
    <property type="match status" value="1"/>
</dbReference>
<organism evidence="24 25">
    <name type="scientific">Cytospora mali</name>
    <name type="common">Apple Valsa canker fungus</name>
    <name type="synonym">Valsa mali</name>
    <dbReference type="NCBI Taxonomy" id="578113"/>
    <lineage>
        <taxon>Eukaryota</taxon>
        <taxon>Fungi</taxon>
        <taxon>Dikarya</taxon>
        <taxon>Ascomycota</taxon>
        <taxon>Pezizomycotina</taxon>
        <taxon>Sordariomycetes</taxon>
        <taxon>Sordariomycetidae</taxon>
        <taxon>Diaporthales</taxon>
        <taxon>Cytosporaceae</taxon>
        <taxon>Cytospora</taxon>
    </lineage>
</organism>
<feature type="domain" description="Dicer dsRNA-binding fold" evidence="23">
    <location>
        <begin position="663"/>
        <end position="757"/>
    </location>
</feature>
<sequence length="1587" mass="181605">MPRMHQGELPDLSASGQSDMVFLQNGASALNKVSPIEDLDASGLEISVAYAEVDHENDDMVYRSNDEEESRLVQNNPRAPRKVSEKKRIEQANFGKWLENNRASLTKKAGKRATENEQSIEYMVKNWEGESIINKPRDYQLELFERAKDNNTIAVLDTGSGKTLIAVLLLQHIINQELEDRAKGLPRRLSFFLVDKVALVYQQHAVLDCNLGHSVAAFSGESVQYTWNKRFWKEQFAKHEVIVCTAEILNKCLQYAYIRIDQINLLIFDEAHHTKKNHPYARIIKDYYAAREASGCRLPRIFGMTASPVDAQVDVRLAAMELEGLLHAQIATTRDPTALRRTVSKPKKEILATYSRLIRPQETELTAKLRAVVGNNKLFRRAFAFAVSGSRELGTWFVDRMWQLVLHDDELLKIEAKTERHFVNDMASPEVVNKHKKAVQTARELVEKHEFREPRGHLLSSKVHLLLRLLSDFFQDPKNKIRCIIFVEMRWTVKLLEDLLQHSLVEIPALRVGVLMGANKEDGYSQTSFRQQLMTIIKFKSGELNCILATSVAEEGLDLPDCNLIIRFDLYKTMIQYIQSRGRARQAQSTYVHMIEEGNGDHRRRINQNIANENLLRQICDAVPEDRQLKGSDFDMEYHLRKERNQRQYTIKSSGAKITYKNSMSVLGDFLNSLCHQDDFTSDMRLTADFVILPVEGGFQCEVVMPVISPVSGAIGKVHSTKQVAKCSAAFEVCMKLVSNKFLDENLRSKLVERRNKMANARLAVSSKKRAKYNMRLKPKLWDELGMPKRLHAAVLILSEPRALGRPSRPLLMLTRKPLPQIKSFPLYFGSPGQHDISSNLTCRVLNISLDPTDEDLQLLTRFTLKLFIDIFNKRYLATAEEMPYFLAPANRDHRSAFADVSSLREVIDWPLLRSVLQTDALPYTGDEPDDFYVDKFVVDPHDGSRRFWLRGIRKDLTPHSPVPDDVEHFPGYRQWKRGEVSHDILNWSVTSWKATREAREMTWNEKQPVVVGLFASLRRDFLSETEGDRKNPFCYFVLEPLRISPLPVDVVAMAYLIPSIIYRIEQNLIALDACKLLELDIHPDLALEALTKDSENQCEDDGKDSIEAFEPINFQPGMGNNYERLEFLGDSFLKMATTISIFTLIPNKDEFEYHVERMIMICNQNLFGVARSDCLKLEEYVRSQAFSRSTWYPNLKLEFGKTHQRTLKNMHSQSLADKSIADVCEALIGAAYMTTRKDNNYNMAIEAVTRLTNHKNHPMMKWEDYYAAYMKPTWQIVAASAAELEMAKKIEEATEHKFKHPRLLRSAFVHPSRPYLYDKVPNYQRLEFLGDALLDMVCVDYLFHMAPDKGPQWLTEHKMAMVSNQFLGCIAVSLSFHKYLLHNGILSDVIVEYVTEITEARRVAEDAAQAAGKPRSEFAKDYWIEVRQPPKCIPDVLEAYIGAIFVDSEYDYSTVQRFFSKHIQPYFSNMRIYDTFANKHPVTFCTQFIYDNFGCHAYSLQSEEIQIMDDEGSWTGSTKVAAGILIHGQVVDGTVRESGRYAKVAAARKALARLKGMTKEGFMKEFGCDCRPGDAAADISESATAI</sequence>
<dbReference type="PROSITE" id="PS51194">
    <property type="entry name" value="HELICASE_CTER"/>
    <property type="match status" value="1"/>
</dbReference>
<dbReference type="SUPFAM" id="SSF52540">
    <property type="entry name" value="P-loop containing nucleoside triphosphate hydrolases"/>
    <property type="match status" value="2"/>
</dbReference>
<feature type="region of interest" description="Disordered" evidence="18">
    <location>
        <begin position="64"/>
        <end position="86"/>
    </location>
</feature>
<dbReference type="PHI-base" id="PHI:10200"/>
<dbReference type="CDD" id="cd18034">
    <property type="entry name" value="DEXHc_dicer"/>
    <property type="match status" value="1"/>
</dbReference>
<keyword evidence="13 17" id="KW-0694">RNA-binding</keyword>
<keyword evidence="14" id="KW-0051">Antiviral defense</keyword>
<dbReference type="Pfam" id="PF00636">
    <property type="entry name" value="Ribonuclease_3"/>
    <property type="match status" value="2"/>
</dbReference>
<dbReference type="InterPro" id="IPR014001">
    <property type="entry name" value="Helicase_ATP-bd"/>
</dbReference>
<dbReference type="PROSITE" id="PS51192">
    <property type="entry name" value="HELICASE_ATP_BIND_1"/>
    <property type="match status" value="1"/>
</dbReference>
<dbReference type="FunFam" id="3.40.50.300:FF:000628">
    <property type="entry name" value="Endoribonuclease Dicer"/>
    <property type="match status" value="1"/>
</dbReference>
<evidence type="ECO:0000256" key="6">
    <source>
        <dbReference type="ARBA" id="ARBA00022737"/>
    </source>
</evidence>
<evidence type="ECO:0000256" key="10">
    <source>
        <dbReference type="ARBA" id="ARBA00022833"/>
    </source>
</evidence>
<dbReference type="GO" id="GO:0004386">
    <property type="term" value="F:helicase activity"/>
    <property type="evidence" value="ECO:0007669"/>
    <property type="project" value="UniProtKB-KW"/>
</dbReference>
<gene>
    <name evidence="24" type="ORF">VM1G_04431</name>
</gene>
<dbReference type="OrthoDB" id="416741at2759"/>
<keyword evidence="6" id="KW-0677">Repeat</keyword>
<evidence type="ECO:0000256" key="15">
    <source>
        <dbReference type="ARBA" id="ARBA00023211"/>
    </source>
</evidence>
<dbReference type="SMART" id="SM00487">
    <property type="entry name" value="DEXDc"/>
    <property type="match status" value="1"/>
</dbReference>
<dbReference type="GO" id="GO:0050688">
    <property type="term" value="P:regulation of defense response to virus"/>
    <property type="evidence" value="ECO:0007669"/>
    <property type="project" value="UniProtKB-KW"/>
</dbReference>
<evidence type="ECO:0000256" key="2">
    <source>
        <dbReference type="ARBA" id="ARBA00001946"/>
    </source>
</evidence>
<evidence type="ECO:0000256" key="17">
    <source>
        <dbReference type="PROSITE-ProRule" id="PRU00657"/>
    </source>
</evidence>
<dbReference type="InterPro" id="IPR003100">
    <property type="entry name" value="PAZ_dom"/>
</dbReference>
<dbReference type="GO" id="GO:0005737">
    <property type="term" value="C:cytoplasm"/>
    <property type="evidence" value="ECO:0007669"/>
    <property type="project" value="TreeGrafter"/>
</dbReference>
<dbReference type="PANTHER" id="PTHR14950">
    <property type="entry name" value="DICER-RELATED"/>
    <property type="match status" value="1"/>
</dbReference>
<dbReference type="GO" id="GO:0004525">
    <property type="term" value="F:ribonuclease III activity"/>
    <property type="evidence" value="ECO:0007669"/>
    <property type="project" value="InterPro"/>
</dbReference>
<evidence type="ECO:0000313" key="24">
    <source>
        <dbReference type="EMBL" id="KUI68257.1"/>
    </source>
</evidence>
<dbReference type="InterPro" id="IPR000999">
    <property type="entry name" value="RNase_III_dom"/>
</dbReference>
<evidence type="ECO:0000256" key="7">
    <source>
        <dbReference type="ARBA" id="ARBA00022741"/>
    </source>
</evidence>
<proteinExistence type="inferred from homology"/>
<comment type="cofactor">
    <cofactor evidence="1">
        <name>Mn(2+)</name>
        <dbReference type="ChEBI" id="CHEBI:29035"/>
    </cofactor>
</comment>
<evidence type="ECO:0000259" key="21">
    <source>
        <dbReference type="PROSITE" id="PS51192"/>
    </source>
</evidence>
<evidence type="ECO:0000256" key="16">
    <source>
        <dbReference type="ARBA" id="ARBA00035116"/>
    </source>
</evidence>
<evidence type="ECO:0000256" key="9">
    <source>
        <dbReference type="ARBA" id="ARBA00022806"/>
    </source>
</evidence>
<dbReference type="SMART" id="SM00535">
    <property type="entry name" value="RIBOc"/>
    <property type="match status" value="2"/>
</dbReference>
<comment type="similarity">
    <text evidence="16 17">Belongs to the helicase family. Dicer subfamily.</text>
</comment>
<dbReference type="PANTHER" id="PTHR14950:SF62">
    <property type="entry name" value="DICER-LIKE PROTEIN 1"/>
    <property type="match status" value="1"/>
</dbReference>
<dbReference type="InterPro" id="IPR027417">
    <property type="entry name" value="P-loop_NTPase"/>
</dbReference>
<keyword evidence="5" id="KW-0479">Metal-binding</keyword>
<dbReference type="InterPro" id="IPR006935">
    <property type="entry name" value="Helicase/UvrB_N"/>
</dbReference>
<keyword evidence="7" id="KW-0547">Nucleotide-binding</keyword>
<dbReference type="GO" id="GO:0051607">
    <property type="term" value="P:defense response to virus"/>
    <property type="evidence" value="ECO:0007669"/>
    <property type="project" value="UniProtKB-KW"/>
</dbReference>
<dbReference type="SMART" id="SM00490">
    <property type="entry name" value="HELICc"/>
    <property type="match status" value="1"/>
</dbReference>
<dbReference type="Proteomes" id="UP000078559">
    <property type="component" value="Chromosome 4"/>
</dbReference>
<dbReference type="GO" id="GO:0030422">
    <property type="term" value="P:siRNA processing"/>
    <property type="evidence" value="ECO:0007669"/>
    <property type="project" value="TreeGrafter"/>
</dbReference>
<evidence type="ECO:0000256" key="4">
    <source>
        <dbReference type="ARBA" id="ARBA00022721"/>
    </source>
</evidence>
<keyword evidence="12" id="KW-0460">Magnesium</keyword>
<dbReference type="CDD" id="cd00593">
    <property type="entry name" value="RIBOc"/>
    <property type="match status" value="2"/>
</dbReference>
<dbReference type="CDD" id="cd18802">
    <property type="entry name" value="SF2_C_dicer"/>
    <property type="match status" value="1"/>
</dbReference>
<dbReference type="InterPro" id="IPR005034">
    <property type="entry name" value="Dicer_dimerisation"/>
</dbReference>
<evidence type="ECO:0000259" key="20">
    <source>
        <dbReference type="PROSITE" id="PS50821"/>
    </source>
</evidence>
<evidence type="ECO:0000256" key="13">
    <source>
        <dbReference type="ARBA" id="ARBA00022884"/>
    </source>
</evidence>
<evidence type="ECO:0000259" key="23">
    <source>
        <dbReference type="PROSITE" id="PS51327"/>
    </source>
</evidence>
<keyword evidence="25" id="KW-1185">Reference proteome</keyword>
<reference evidence="24" key="1">
    <citation type="submission" date="2014-12" db="EMBL/GenBank/DDBJ databases">
        <title>Genome Sequence of Valsa Canker Pathogens Uncovers a Specific Adaption of Colonization on Woody Bark.</title>
        <authorList>
            <person name="Yin Z."/>
            <person name="Liu H."/>
            <person name="Gao X."/>
            <person name="Li Z."/>
            <person name="Song N."/>
            <person name="Ke X."/>
            <person name="Dai Q."/>
            <person name="Wu Y."/>
            <person name="Sun Y."/>
            <person name="Xu J.-R."/>
            <person name="Kang Z.K."/>
            <person name="Wang L."/>
            <person name="Huang L."/>
        </authorList>
    </citation>
    <scope>NUCLEOTIDE SEQUENCE [LARGE SCALE GENOMIC DNA]</scope>
    <source>
        <strain evidence="24">03-8</strain>
    </source>
</reference>
<accession>A0A194VW85</accession>
<dbReference type="SUPFAM" id="SSF69065">
    <property type="entry name" value="RNase III domain-like"/>
    <property type="match status" value="2"/>
</dbReference>
<dbReference type="PROSITE" id="PS51327">
    <property type="entry name" value="DICER_DSRBF"/>
    <property type="match status" value="1"/>
</dbReference>
<keyword evidence="9" id="KW-0347">Helicase</keyword>
<keyword evidence="4" id="KW-0930">Antiviral protein</keyword>
<evidence type="ECO:0000256" key="14">
    <source>
        <dbReference type="ARBA" id="ARBA00023118"/>
    </source>
</evidence>
<dbReference type="InterPro" id="IPR001650">
    <property type="entry name" value="Helicase_C-like"/>
</dbReference>
<evidence type="ECO:0000259" key="22">
    <source>
        <dbReference type="PROSITE" id="PS51194"/>
    </source>
</evidence>
<evidence type="ECO:0000256" key="1">
    <source>
        <dbReference type="ARBA" id="ARBA00001936"/>
    </source>
</evidence>
<dbReference type="GO" id="GO:0046872">
    <property type="term" value="F:metal ion binding"/>
    <property type="evidence" value="ECO:0007669"/>
    <property type="project" value="UniProtKB-KW"/>
</dbReference>
<keyword evidence="10" id="KW-0862">Zinc</keyword>
<dbReference type="GO" id="GO:0003677">
    <property type="term" value="F:DNA binding"/>
    <property type="evidence" value="ECO:0007669"/>
    <property type="project" value="InterPro"/>
</dbReference>
<dbReference type="PROSITE" id="PS00517">
    <property type="entry name" value="RNASE_3_1"/>
    <property type="match status" value="2"/>
</dbReference>
<evidence type="ECO:0000256" key="8">
    <source>
        <dbReference type="ARBA" id="ARBA00022801"/>
    </source>
</evidence>
<evidence type="ECO:0000313" key="25">
    <source>
        <dbReference type="Proteomes" id="UP000078559"/>
    </source>
</evidence>
<evidence type="ECO:0000256" key="12">
    <source>
        <dbReference type="ARBA" id="ARBA00022842"/>
    </source>
</evidence>
<keyword evidence="8" id="KW-0378">Hydrolase</keyword>
<evidence type="ECO:0000256" key="3">
    <source>
        <dbReference type="ARBA" id="ARBA00020797"/>
    </source>
</evidence>
<dbReference type="Pfam" id="PF03368">
    <property type="entry name" value="Dicer_dimer"/>
    <property type="match status" value="1"/>
</dbReference>
<keyword evidence="15" id="KW-0464">Manganese</keyword>
<dbReference type="Gene3D" id="1.10.1520.10">
    <property type="entry name" value="Ribonuclease III domain"/>
    <property type="match status" value="2"/>
</dbReference>
<evidence type="ECO:0000256" key="18">
    <source>
        <dbReference type="SAM" id="MobiDB-lite"/>
    </source>
</evidence>
<evidence type="ECO:0000256" key="5">
    <source>
        <dbReference type="ARBA" id="ARBA00022723"/>
    </source>
</evidence>
<dbReference type="GO" id="GO:0005634">
    <property type="term" value="C:nucleus"/>
    <property type="evidence" value="ECO:0007669"/>
    <property type="project" value="TreeGrafter"/>
</dbReference>
<dbReference type="Gene3D" id="3.40.50.300">
    <property type="entry name" value="P-loop containing nucleotide triphosphate hydrolases"/>
    <property type="match status" value="2"/>
</dbReference>
<dbReference type="PROSITE" id="PS50821">
    <property type="entry name" value="PAZ"/>
    <property type="match status" value="1"/>
</dbReference>
<dbReference type="EMBL" id="CM003101">
    <property type="protein sequence ID" value="KUI68257.1"/>
    <property type="molecule type" value="Genomic_DNA"/>
</dbReference>
<feature type="domain" description="PAZ" evidence="20">
    <location>
        <begin position="911"/>
        <end position="1046"/>
    </location>
</feature>
<dbReference type="InterPro" id="IPR038248">
    <property type="entry name" value="Dicer_dimer_sf"/>
</dbReference>
<feature type="domain" description="Helicase ATP-binding" evidence="21">
    <location>
        <begin position="143"/>
        <end position="326"/>
    </location>
</feature>
<protein>
    <recommendedName>
        <fullName evidence="3">Dicer-like protein 1</fullName>
    </recommendedName>
</protein>
<name>A0A194VW85_CYTMA</name>
<keyword evidence="11" id="KW-0067">ATP-binding</keyword>
<evidence type="ECO:0000259" key="19">
    <source>
        <dbReference type="PROSITE" id="PS50142"/>
    </source>
</evidence>